<reference evidence="1 2" key="1">
    <citation type="submission" date="2021-05" db="EMBL/GenBank/DDBJ databases">
        <title>A Polyphasic approach of four new species of the genus Ohtaekwangia: Ohtaekwangia histidinii sp. nov., Ohtaekwangia cretensis sp. nov., Ohtaekwangia indiensis sp. nov., Ohtaekwangia reichenbachii sp. nov. from diverse environment.</title>
        <authorList>
            <person name="Octaviana S."/>
        </authorList>
    </citation>
    <scope>NUCLEOTIDE SEQUENCE [LARGE SCALE GENOMIC DNA]</scope>
    <source>
        <strain evidence="1 2">PWU37</strain>
    </source>
</reference>
<dbReference type="Pfam" id="PF04245">
    <property type="entry name" value="NA37"/>
    <property type="match status" value="1"/>
</dbReference>
<sequence>MINIALSTLQQVAAHFVGNNANGDPLKLSEGPFELHDDNLVGLLRSYFLGNFTTPEFYSFTFSNEDFTLNPLYRFASDIFDDPYSLFDNSINIAKHLFGATQHPNIKAGELYVAYVKGIEIDGILYDGVGIFKSENKENYLKLTRDFELYTDEGTNVRKLDKGCVILDTERESGFKVMIVDNVNKSDAHFWKHDFLNVRPQSDAFHHTSNFMNMTRQYVAEQLSEEFNVSKAEKIDLLNRSVEFFKSNEEFSKAEFETSVLGDADVIESFRNYGKNFMSENEFDAVDQFEISAQAVKRQAKVFKTVLKLDKNFHIYIHGSRELIEKGFDEVQGKHYYKLYFDSES</sequence>
<accession>A0AAP2GEY1</accession>
<organism evidence="1 2">
    <name type="scientific">Dawidia soli</name>
    <dbReference type="NCBI Taxonomy" id="2782352"/>
    <lineage>
        <taxon>Bacteria</taxon>
        <taxon>Pseudomonadati</taxon>
        <taxon>Bacteroidota</taxon>
        <taxon>Cytophagia</taxon>
        <taxon>Cytophagales</taxon>
        <taxon>Chryseotaleaceae</taxon>
        <taxon>Dawidia</taxon>
    </lineage>
</organism>
<name>A0AAP2GEY1_9BACT</name>
<dbReference type="InterPro" id="IPR007358">
    <property type="entry name" value="Nucleoid_associated_NdpA"/>
</dbReference>
<dbReference type="EMBL" id="JAHESC010000031">
    <property type="protein sequence ID" value="MBT1688819.1"/>
    <property type="molecule type" value="Genomic_DNA"/>
</dbReference>
<proteinExistence type="predicted"/>
<dbReference type="AlphaFoldDB" id="A0AAP2GEY1"/>
<gene>
    <name evidence="1" type="ORF">KK078_19785</name>
</gene>
<comment type="caution">
    <text evidence="1">The sequence shown here is derived from an EMBL/GenBank/DDBJ whole genome shotgun (WGS) entry which is preliminary data.</text>
</comment>
<keyword evidence="2" id="KW-1185">Reference proteome</keyword>
<dbReference type="RefSeq" id="WP_254092046.1">
    <property type="nucleotide sequence ID" value="NZ_JAHESC010000031.1"/>
</dbReference>
<evidence type="ECO:0000313" key="2">
    <source>
        <dbReference type="Proteomes" id="UP001319180"/>
    </source>
</evidence>
<dbReference type="GO" id="GO:0009295">
    <property type="term" value="C:nucleoid"/>
    <property type="evidence" value="ECO:0007669"/>
    <property type="project" value="InterPro"/>
</dbReference>
<evidence type="ECO:0000313" key="1">
    <source>
        <dbReference type="EMBL" id="MBT1688819.1"/>
    </source>
</evidence>
<dbReference type="Proteomes" id="UP001319180">
    <property type="component" value="Unassembled WGS sequence"/>
</dbReference>
<protein>
    <submittedName>
        <fullName evidence="1">Nucleoid-associated protein</fullName>
    </submittedName>
</protein>